<evidence type="ECO:0000313" key="1">
    <source>
        <dbReference type="EMBL" id="KWZ53340.1"/>
    </source>
</evidence>
<sequence length="516" mass="55464">MNDQQQSRADALTDDQRQALGESLSEYFGKLDSDEGIRAPEGRILRAFDYCDSRNVDDLIDRAIVPALAASPVEQPAAAPAVVTELARMTRMFHAACHDLGLINEALGLDPDDGGAAPILDAIAELKGRATSANETGAEGATDAKKDRWCPDECPVTGKPFFMWIAHPELGYVPTYGGPFDSYTIASPDDDGYFRAERYDHDEGSWVEGGAPVRVRRELVAVVDLDAAPATAALAPADEREAYSIEGIVRFMRSEAEKQVCVCCPPGGGHIFSRRVEWDEWKTNRAAHFGNGPDVLISSKVLDLNQNEGKRVRVTVEALDEARAAASPAAEAVTIPAGWKLMPIDAPESLLDVLCDAARGWPTYAEVRPIYDKLLADAPQPAQADASRTIPDECVASGASCSYAPEGRHGEMQCRYCGKAQADAPAGAGSGDAIARSKRILALVDDYHEKPTADSRMALRKALMAEFESTAPAARVASLTDEQILLIASQTLDADTAPPPREVVKFARDLLNGADQ</sequence>
<dbReference type="EMBL" id="LNJU01000005">
    <property type="protein sequence ID" value="KWZ53340.1"/>
    <property type="molecule type" value="Genomic_DNA"/>
</dbReference>
<dbReference type="Proteomes" id="UP000070119">
    <property type="component" value="Chromosome 2"/>
</dbReference>
<protein>
    <submittedName>
        <fullName evidence="1">Uncharacterized protein</fullName>
    </submittedName>
</protein>
<organism evidence="1 2">
    <name type="scientific">Burkholderia ubonensis</name>
    <dbReference type="NCBI Taxonomy" id="101571"/>
    <lineage>
        <taxon>Bacteria</taxon>
        <taxon>Pseudomonadati</taxon>
        <taxon>Pseudomonadota</taxon>
        <taxon>Betaproteobacteria</taxon>
        <taxon>Burkholderiales</taxon>
        <taxon>Burkholderiaceae</taxon>
        <taxon>Burkholderia</taxon>
        <taxon>Burkholderia cepacia complex</taxon>
    </lineage>
</organism>
<proteinExistence type="predicted"/>
<dbReference type="AlphaFoldDB" id="A0AA40UVP1"/>
<evidence type="ECO:0000313" key="2">
    <source>
        <dbReference type="Proteomes" id="UP000070119"/>
    </source>
</evidence>
<reference evidence="1 2" key="1">
    <citation type="submission" date="2015-11" db="EMBL/GenBank/DDBJ databases">
        <authorList>
            <person name="Sahl J."/>
            <person name="Wagner D."/>
            <person name="Keim P."/>
        </authorList>
    </citation>
    <scope>NUCLEOTIDE SEQUENCE [LARGE SCALE GENOMIC DNA]</scope>
    <source>
        <strain evidence="1 2">MSMB1157</strain>
    </source>
</reference>
<name>A0AA40UVP1_9BURK</name>
<comment type="caution">
    <text evidence="1">The sequence shown here is derived from an EMBL/GenBank/DDBJ whole genome shotgun (WGS) entry which is preliminary data.</text>
</comment>
<dbReference type="RefSeq" id="WP_060969634.1">
    <property type="nucleotide sequence ID" value="NZ_CM003772.1"/>
</dbReference>
<accession>A0AA40UVP1</accession>
<gene>
    <name evidence="1" type="ORF">WK57_30595</name>
</gene>